<evidence type="ECO:0000256" key="2">
    <source>
        <dbReference type="SAM" id="Phobius"/>
    </source>
</evidence>
<dbReference type="Proteomes" id="UP000179769">
    <property type="component" value="Unassembled WGS sequence"/>
</dbReference>
<evidence type="ECO:0000256" key="1">
    <source>
        <dbReference type="SAM" id="MobiDB-lite"/>
    </source>
</evidence>
<dbReference type="RefSeq" id="WP_071066891.1">
    <property type="nucleotide sequence ID" value="NZ_MAXA01000268.1"/>
</dbReference>
<sequence>MRRAVDADAALFVGCALTNALGMTGLVRTFGYPGMLNDPAAATLAALGSRTWTLTLFTLLTAASAVLLVPLTTRIVRLGAGPGPGRPAANPNRAAWVLLLTGLAAATAMIFEWSFWLIGVPLLTRNPPGPGPISPGVTTFDALRVTLGVLCGETIGPLLLAAWTVLVASRFVASVFDDWWPLAPARPDRPDRPGRSPLGGRLVGRGLVERGRRVVAAAADWLRLEVLRWARPVLIGSGLACAALLFAAAVSAAGLLPTPHLPVLARLLWSLWLAGIGALVWISRARGAGPRHGAGGHGVVLGLPWRAGGPRAAARPRPFQRTPFRYTAYRAAARSRALPRHRPGQLDAGPVKLRAEVGGLVGTDGNDAVTEAGDEAVVDAGPHARVAHATADAHADANAGPGPGPGPDDDGTDPPTEIVSGLREVHAAGDDEPADSGSAEG</sequence>
<comment type="caution">
    <text evidence="3">The sequence shown here is derived from an EMBL/GenBank/DDBJ whole genome shotgun (WGS) entry which is preliminary data.</text>
</comment>
<evidence type="ECO:0000313" key="3">
    <source>
        <dbReference type="EMBL" id="OHV20297.1"/>
    </source>
</evidence>
<name>A0A1S1PGG1_9ACTN</name>
<reference evidence="4" key="1">
    <citation type="submission" date="2016-07" db="EMBL/GenBank/DDBJ databases">
        <title>Frankia sp. NRRL B-16219 Genome sequencing.</title>
        <authorList>
            <person name="Ghodhbane-Gtari F."/>
            <person name="Swanson E."/>
            <person name="Gueddou A."/>
            <person name="Louati M."/>
            <person name="Nouioui I."/>
            <person name="Hezbri K."/>
            <person name="Abebe-Akele F."/>
            <person name="Simpson S."/>
            <person name="Morris K."/>
            <person name="Thomas K."/>
            <person name="Gtari M."/>
            <person name="Tisa L.S."/>
        </authorList>
    </citation>
    <scope>NUCLEOTIDE SEQUENCE [LARGE SCALE GENOMIC DNA]</scope>
    <source>
        <strain evidence="4">NRRL B-16219</strain>
    </source>
</reference>
<dbReference type="EMBL" id="MAXA01000268">
    <property type="protein sequence ID" value="OHV20297.1"/>
    <property type="molecule type" value="Genomic_DNA"/>
</dbReference>
<organism evidence="3 4">
    <name type="scientific">Parafrankia soli</name>
    <dbReference type="NCBI Taxonomy" id="2599596"/>
    <lineage>
        <taxon>Bacteria</taxon>
        <taxon>Bacillati</taxon>
        <taxon>Actinomycetota</taxon>
        <taxon>Actinomycetes</taxon>
        <taxon>Frankiales</taxon>
        <taxon>Frankiaceae</taxon>
        <taxon>Parafrankia</taxon>
    </lineage>
</organism>
<keyword evidence="2" id="KW-0812">Transmembrane</keyword>
<protein>
    <submittedName>
        <fullName evidence="3">Uncharacterized protein</fullName>
    </submittedName>
</protein>
<feature type="transmembrane region" description="Helical" evidence="2">
    <location>
        <begin position="233"/>
        <end position="257"/>
    </location>
</feature>
<feature type="transmembrane region" description="Helical" evidence="2">
    <location>
        <begin position="9"/>
        <end position="31"/>
    </location>
</feature>
<dbReference type="OrthoDB" id="3207612at2"/>
<feature type="transmembrane region" description="Helical" evidence="2">
    <location>
        <begin position="155"/>
        <end position="176"/>
    </location>
</feature>
<feature type="compositionally biased region" description="Low complexity" evidence="1">
    <location>
        <begin position="387"/>
        <end position="400"/>
    </location>
</feature>
<feature type="transmembrane region" description="Helical" evidence="2">
    <location>
        <begin position="94"/>
        <end position="118"/>
    </location>
</feature>
<feature type="transmembrane region" description="Helical" evidence="2">
    <location>
        <begin position="51"/>
        <end position="73"/>
    </location>
</feature>
<accession>A0A1S1PGG1</accession>
<evidence type="ECO:0000313" key="4">
    <source>
        <dbReference type="Proteomes" id="UP000179769"/>
    </source>
</evidence>
<keyword evidence="2" id="KW-1133">Transmembrane helix</keyword>
<feature type="transmembrane region" description="Helical" evidence="2">
    <location>
        <begin position="263"/>
        <end position="282"/>
    </location>
</feature>
<keyword evidence="2" id="KW-0472">Membrane</keyword>
<feature type="region of interest" description="Disordered" evidence="1">
    <location>
        <begin position="387"/>
        <end position="441"/>
    </location>
</feature>
<gene>
    <name evidence="3" type="ORF">BBK14_08720</name>
</gene>
<proteinExistence type="predicted"/>
<dbReference type="AlphaFoldDB" id="A0A1S1PGG1"/>
<keyword evidence="4" id="KW-1185">Reference proteome</keyword>